<keyword evidence="2" id="KW-0732">Signal</keyword>
<evidence type="ECO:0000256" key="1">
    <source>
        <dbReference type="SAM" id="Phobius"/>
    </source>
</evidence>
<keyword evidence="1" id="KW-1133">Transmembrane helix</keyword>
<feature type="signal peptide" evidence="2">
    <location>
        <begin position="1"/>
        <end position="20"/>
    </location>
</feature>
<evidence type="ECO:0000313" key="4">
    <source>
        <dbReference type="Proteomes" id="UP000076761"/>
    </source>
</evidence>
<dbReference type="OrthoDB" id="3360032at2759"/>
<name>A0A165U1H6_9AGAM</name>
<keyword evidence="4" id="KW-1185">Reference proteome</keyword>
<organism evidence="3 4">
    <name type="scientific">Neolentinus lepideus HHB14362 ss-1</name>
    <dbReference type="NCBI Taxonomy" id="1314782"/>
    <lineage>
        <taxon>Eukaryota</taxon>
        <taxon>Fungi</taxon>
        <taxon>Dikarya</taxon>
        <taxon>Basidiomycota</taxon>
        <taxon>Agaricomycotina</taxon>
        <taxon>Agaricomycetes</taxon>
        <taxon>Gloeophyllales</taxon>
        <taxon>Gloeophyllaceae</taxon>
        <taxon>Neolentinus</taxon>
    </lineage>
</organism>
<dbReference type="STRING" id="1314782.A0A165U1H6"/>
<reference evidence="3 4" key="1">
    <citation type="journal article" date="2016" name="Mol. Biol. Evol.">
        <title>Comparative Genomics of Early-Diverging Mushroom-Forming Fungi Provides Insights into the Origins of Lignocellulose Decay Capabilities.</title>
        <authorList>
            <person name="Nagy L.G."/>
            <person name="Riley R."/>
            <person name="Tritt A."/>
            <person name="Adam C."/>
            <person name="Daum C."/>
            <person name="Floudas D."/>
            <person name="Sun H."/>
            <person name="Yadav J.S."/>
            <person name="Pangilinan J."/>
            <person name="Larsson K.H."/>
            <person name="Matsuura K."/>
            <person name="Barry K."/>
            <person name="Labutti K."/>
            <person name="Kuo R."/>
            <person name="Ohm R.A."/>
            <person name="Bhattacharya S.S."/>
            <person name="Shirouzu T."/>
            <person name="Yoshinaga Y."/>
            <person name="Martin F.M."/>
            <person name="Grigoriev I.V."/>
            <person name="Hibbett D.S."/>
        </authorList>
    </citation>
    <scope>NUCLEOTIDE SEQUENCE [LARGE SCALE GENOMIC DNA]</scope>
    <source>
        <strain evidence="3 4">HHB14362 ss-1</strain>
    </source>
</reference>
<feature type="chain" id="PRO_5007867383" description="GPI transamidase component PIG-T" evidence="2">
    <location>
        <begin position="21"/>
        <end position="245"/>
    </location>
</feature>
<protein>
    <recommendedName>
        <fullName evidence="5">GPI transamidase component PIG-T</fullName>
    </recommendedName>
</protein>
<feature type="transmembrane region" description="Helical" evidence="1">
    <location>
        <begin position="204"/>
        <end position="226"/>
    </location>
</feature>
<keyword evidence="1" id="KW-0472">Membrane</keyword>
<keyword evidence="1" id="KW-0812">Transmembrane</keyword>
<accession>A0A165U1H6</accession>
<evidence type="ECO:0000313" key="3">
    <source>
        <dbReference type="EMBL" id="KZT27500.1"/>
    </source>
</evidence>
<dbReference type="EMBL" id="KV425561">
    <property type="protein sequence ID" value="KZT27500.1"/>
    <property type="molecule type" value="Genomic_DNA"/>
</dbReference>
<dbReference type="Proteomes" id="UP000076761">
    <property type="component" value="Unassembled WGS sequence"/>
</dbReference>
<sequence>MLGVIHLCLLVFIRFISVSANTEIVNFEATSVEDVYILESSDKWLHLRPEKNELQLSIRPLSSESQWAEELAVRQPNNTRPAEHLKATLPGELWIALDLDHEKWRAYSRFTLRISWPASYPTDFRIIIDSPPPFATLASPAEASSTRILPSTRMKFAHIILTHTGIRPATHFDSSTKMTLEPVPFVIVLEPLYLGVIPASVTPILIFLIPLIGLASLAAGYVWAYLDTLAGQVVQDIHDARDRDK</sequence>
<evidence type="ECO:0000256" key="2">
    <source>
        <dbReference type="SAM" id="SignalP"/>
    </source>
</evidence>
<proteinExistence type="predicted"/>
<dbReference type="AlphaFoldDB" id="A0A165U1H6"/>
<evidence type="ECO:0008006" key="5">
    <source>
        <dbReference type="Google" id="ProtNLM"/>
    </source>
</evidence>
<dbReference type="InParanoid" id="A0A165U1H6"/>
<gene>
    <name evidence="3" type="ORF">NEOLEDRAFT_90272</name>
</gene>